<feature type="domain" description="Fatty acid hydroxylase" evidence="7">
    <location>
        <begin position="207"/>
        <end position="341"/>
    </location>
</feature>
<evidence type="ECO:0000256" key="4">
    <source>
        <dbReference type="ARBA" id="ARBA00023136"/>
    </source>
</evidence>
<keyword evidence="9" id="KW-1185">Reference proteome</keyword>
<keyword evidence="3 6" id="KW-1133">Transmembrane helix</keyword>
<dbReference type="AlphaFoldDB" id="A0A3D8SUJ1"/>
<dbReference type="GO" id="GO:0005506">
    <property type="term" value="F:iron ion binding"/>
    <property type="evidence" value="ECO:0007669"/>
    <property type="project" value="InterPro"/>
</dbReference>
<accession>A0A3D8SUJ1</accession>
<evidence type="ECO:0000313" key="9">
    <source>
        <dbReference type="Proteomes" id="UP000256690"/>
    </source>
</evidence>
<comment type="caution">
    <text evidence="8">The sequence shown here is derived from an EMBL/GenBank/DDBJ whole genome shotgun (WGS) entry which is preliminary data.</text>
</comment>
<sequence length="431" mass="48700">MATNTTMVSGLPPFPAYTLSPRPSLVDGIPDNILALILPVVAYWAVSMFFHVIDVYDLFPQYRLHTPAEVLTRNRASRWDVVRDVVLQQVVQTIAGLIMAYFDGEEYTGREEYDVAVWARRIRVVQRGFPYLLTLFGLDASGVAASLSQSGHKMLAGAIAGGRYPEATQSITSANGIETMVPAFTSWELSLASFIYWYFIPALQFTWGICVVDTWQYFLHRAMHLNRWLYVQFHSRHHRLYVPYAYGALYNHPVEGLLLDTVGAGIGFLTSGMTHRQSMWFFTFSTIKTVDDHCGYAFPWDPLQHATSNNAAYHDIHHQSWGIKTNFSQPFFTFWDRLFNTQWKGEVKLRYERSREAAEKKLGEGAAQPESSDAENSSSDFSQPSRDAAIVSPEEPTDRDARTRLRKKTASFSPSVDSLKGVNHGVPSSVL</sequence>
<dbReference type="RefSeq" id="XP_026606795.1">
    <property type="nucleotide sequence ID" value="XM_026743632.1"/>
</dbReference>
<feature type="transmembrane region" description="Helical" evidence="6">
    <location>
        <begin position="33"/>
        <end position="53"/>
    </location>
</feature>
<evidence type="ECO:0000256" key="3">
    <source>
        <dbReference type="ARBA" id="ARBA00022989"/>
    </source>
</evidence>
<dbReference type="GO" id="GO:0016020">
    <property type="term" value="C:membrane"/>
    <property type="evidence" value="ECO:0007669"/>
    <property type="project" value="UniProtKB-SubCell"/>
</dbReference>
<evidence type="ECO:0000256" key="2">
    <source>
        <dbReference type="ARBA" id="ARBA00022692"/>
    </source>
</evidence>
<evidence type="ECO:0000256" key="6">
    <source>
        <dbReference type="SAM" id="Phobius"/>
    </source>
</evidence>
<dbReference type="Pfam" id="PF04116">
    <property type="entry name" value="FA_hydroxylase"/>
    <property type="match status" value="1"/>
</dbReference>
<name>A0A3D8SUJ1_9EURO</name>
<keyword evidence="4 6" id="KW-0472">Membrane</keyword>
<dbReference type="PANTHER" id="PTHR11863">
    <property type="entry name" value="STEROL DESATURASE"/>
    <property type="match status" value="1"/>
</dbReference>
<organism evidence="8 9">
    <name type="scientific">Aspergillus mulundensis</name>
    <dbReference type="NCBI Taxonomy" id="1810919"/>
    <lineage>
        <taxon>Eukaryota</taxon>
        <taxon>Fungi</taxon>
        <taxon>Dikarya</taxon>
        <taxon>Ascomycota</taxon>
        <taxon>Pezizomycotina</taxon>
        <taxon>Eurotiomycetes</taxon>
        <taxon>Eurotiomycetidae</taxon>
        <taxon>Eurotiales</taxon>
        <taxon>Aspergillaceae</taxon>
        <taxon>Aspergillus</taxon>
        <taxon>Aspergillus subgen. Nidulantes</taxon>
    </lineage>
</organism>
<dbReference type="GO" id="GO:0008610">
    <property type="term" value="P:lipid biosynthetic process"/>
    <property type="evidence" value="ECO:0007669"/>
    <property type="project" value="InterPro"/>
</dbReference>
<dbReference type="OrthoDB" id="408954at2759"/>
<keyword evidence="2 6" id="KW-0812">Transmembrane</keyword>
<reference evidence="8 9" key="1">
    <citation type="journal article" date="2018" name="IMA Fungus">
        <title>IMA Genome-F 9: Draft genome sequence of Annulohypoxylon stygium, Aspergillus mulundensis, Berkeleyomyces basicola (syn. Thielaviopsis basicola), Ceratocystis smalleyi, two Cercospora beticola strains, Coleophoma cylindrospora, Fusarium fracticaudum, Phialophora cf. hyalina, and Morchella septimelata.</title>
        <authorList>
            <person name="Wingfield B.D."/>
            <person name="Bills G.F."/>
            <person name="Dong Y."/>
            <person name="Huang W."/>
            <person name="Nel W.J."/>
            <person name="Swalarsk-Parry B.S."/>
            <person name="Vaghefi N."/>
            <person name="Wilken P.M."/>
            <person name="An Z."/>
            <person name="de Beer Z.W."/>
            <person name="De Vos L."/>
            <person name="Chen L."/>
            <person name="Duong T.A."/>
            <person name="Gao Y."/>
            <person name="Hammerbacher A."/>
            <person name="Kikkert J.R."/>
            <person name="Li Y."/>
            <person name="Li H."/>
            <person name="Li K."/>
            <person name="Li Q."/>
            <person name="Liu X."/>
            <person name="Ma X."/>
            <person name="Naidoo K."/>
            <person name="Pethybridge S.J."/>
            <person name="Sun J."/>
            <person name="Steenkamp E.T."/>
            <person name="van der Nest M.A."/>
            <person name="van Wyk S."/>
            <person name="Wingfield M.J."/>
            <person name="Xiong C."/>
            <person name="Yue Q."/>
            <person name="Zhang X."/>
        </authorList>
    </citation>
    <scope>NUCLEOTIDE SEQUENCE [LARGE SCALE GENOMIC DNA]</scope>
    <source>
        <strain evidence="8 9">DSM 5745</strain>
    </source>
</reference>
<feature type="region of interest" description="Disordered" evidence="5">
    <location>
        <begin position="360"/>
        <end position="431"/>
    </location>
</feature>
<dbReference type="STRING" id="1810919.A0A3D8SUJ1"/>
<feature type="transmembrane region" description="Helical" evidence="6">
    <location>
        <begin position="129"/>
        <end position="147"/>
    </location>
</feature>
<protein>
    <submittedName>
        <fullName evidence="8">Sphinganine hydroxylase BasA</fullName>
    </submittedName>
</protein>
<dbReference type="GeneID" id="38111986"/>
<feature type="compositionally biased region" description="Low complexity" evidence="5">
    <location>
        <begin position="364"/>
        <end position="382"/>
    </location>
</feature>
<evidence type="ECO:0000313" key="8">
    <source>
        <dbReference type="EMBL" id="RDW89841.1"/>
    </source>
</evidence>
<dbReference type="GO" id="GO:0016491">
    <property type="term" value="F:oxidoreductase activity"/>
    <property type="evidence" value="ECO:0007669"/>
    <property type="project" value="InterPro"/>
</dbReference>
<dbReference type="InterPro" id="IPR050307">
    <property type="entry name" value="Sterol_Desaturase_Related"/>
</dbReference>
<evidence type="ECO:0000256" key="5">
    <source>
        <dbReference type="SAM" id="MobiDB-lite"/>
    </source>
</evidence>
<proteinExistence type="predicted"/>
<gene>
    <name evidence="8" type="ORF">DSM5745_01616</name>
</gene>
<evidence type="ECO:0000259" key="7">
    <source>
        <dbReference type="Pfam" id="PF04116"/>
    </source>
</evidence>
<dbReference type="EMBL" id="PVWQ01000002">
    <property type="protein sequence ID" value="RDW89841.1"/>
    <property type="molecule type" value="Genomic_DNA"/>
</dbReference>
<dbReference type="InterPro" id="IPR006694">
    <property type="entry name" value="Fatty_acid_hydroxylase"/>
</dbReference>
<evidence type="ECO:0000256" key="1">
    <source>
        <dbReference type="ARBA" id="ARBA00004370"/>
    </source>
</evidence>
<comment type="subcellular location">
    <subcellularLocation>
        <location evidence="1">Membrane</location>
    </subcellularLocation>
</comment>
<feature type="transmembrane region" description="Helical" evidence="6">
    <location>
        <begin position="195"/>
        <end position="219"/>
    </location>
</feature>
<dbReference type="Proteomes" id="UP000256690">
    <property type="component" value="Unassembled WGS sequence"/>
</dbReference>